<dbReference type="SMART" id="SM00052">
    <property type="entry name" value="EAL"/>
    <property type="match status" value="1"/>
</dbReference>
<evidence type="ECO:0000256" key="1">
    <source>
        <dbReference type="SAM" id="MobiDB-lite"/>
    </source>
</evidence>
<dbReference type="InterPro" id="IPR001633">
    <property type="entry name" value="EAL_dom"/>
</dbReference>
<dbReference type="InterPro" id="IPR050706">
    <property type="entry name" value="Cyclic-di-GMP_PDE-like"/>
</dbReference>
<evidence type="ECO:0000259" key="2">
    <source>
        <dbReference type="PROSITE" id="PS50883"/>
    </source>
</evidence>
<dbReference type="InterPro" id="IPR035919">
    <property type="entry name" value="EAL_sf"/>
</dbReference>
<dbReference type="CDD" id="cd01949">
    <property type="entry name" value="GGDEF"/>
    <property type="match status" value="1"/>
</dbReference>
<comment type="caution">
    <text evidence="4">The sequence shown here is derived from an EMBL/GenBank/DDBJ whole genome shotgun (WGS) entry which is preliminary data.</text>
</comment>
<dbReference type="NCBIfam" id="TIGR00254">
    <property type="entry name" value="GGDEF"/>
    <property type="match status" value="1"/>
</dbReference>
<dbReference type="PROSITE" id="PS50883">
    <property type="entry name" value="EAL"/>
    <property type="match status" value="1"/>
</dbReference>
<proteinExistence type="predicted"/>
<dbReference type="Pfam" id="PF00563">
    <property type="entry name" value="EAL"/>
    <property type="match status" value="1"/>
</dbReference>
<dbReference type="InterPro" id="IPR029787">
    <property type="entry name" value="Nucleotide_cyclase"/>
</dbReference>
<dbReference type="SMART" id="SM00267">
    <property type="entry name" value="GGDEF"/>
    <property type="match status" value="1"/>
</dbReference>
<gene>
    <name evidence="4" type="ORF">GCM10011577_11170</name>
</gene>
<dbReference type="EMBL" id="BMKU01000003">
    <property type="protein sequence ID" value="GGG90514.1"/>
    <property type="molecule type" value="Genomic_DNA"/>
</dbReference>
<reference evidence="5" key="1">
    <citation type="journal article" date="2019" name="Int. J. Syst. Evol. Microbiol.">
        <title>The Global Catalogue of Microorganisms (GCM) 10K type strain sequencing project: providing services to taxonomists for standard genome sequencing and annotation.</title>
        <authorList>
            <consortium name="The Broad Institute Genomics Platform"/>
            <consortium name="The Broad Institute Genome Sequencing Center for Infectious Disease"/>
            <person name="Wu L."/>
            <person name="Ma J."/>
        </authorList>
    </citation>
    <scope>NUCLEOTIDE SEQUENCE [LARGE SCALE GENOMIC DNA]</scope>
    <source>
        <strain evidence="5">CGMCC 1.1927</strain>
    </source>
</reference>
<dbReference type="CDD" id="cd01948">
    <property type="entry name" value="EAL"/>
    <property type="match status" value="1"/>
</dbReference>
<name>A0ABQ1XE97_9MICC</name>
<evidence type="ECO:0000259" key="3">
    <source>
        <dbReference type="PROSITE" id="PS50887"/>
    </source>
</evidence>
<sequence length="605" mass="64151">MQDAWPPPLRPVSAVKPSTPTLGDLGSEAMVLSGDTPSGEIEALFREDRGLRAVVVEVRGIPALLTRDQLDHQLTGRLGYGRALNARVTAEALVPCTTFTLPPSLDLRAAAAALLDRPEESRYQDVLVIPASGTPRVVPVSQVLEGLSDVFRHAAFHDPLTGLANRLGLEESGQALLAGSGSARTAALYVDLDDFKVINNTFGHRAGDGVLTAFAARLKACTRAADRVARLGGDEFAVLLADVDEASARALADRILRVLDEPFVHDGHLLHVSATLGLAMAADVGAGDTGARDTGARDGGASVRAGGRAPGTQLEDLLRQADAAMLQAKHEGKRRLGRIDPSRPESRFARQALIRRRLPHALSSAAFSLHYQPLMDIPTGDCPAVEALLRWHDPELGAVSPTEFIHVAEHTGMIHALGQWVIDQACAQARLWADAGTPRAISVNISPLQLAAGNLATVIHRSLQRHGVPPSLLNVEITESAAIVDLSSAAAQLRTLIGAGIGVALDDYGTAYSSLSLLRELPLTGLKLDKSFIDTIDTDPTSAVLVANVMASARALGLRTTAEGVERETQLAVLRELRCDTAQGYLIARPLPPAELALLSRRPVP</sequence>
<dbReference type="InterPro" id="IPR000160">
    <property type="entry name" value="GGDEF_dom"/>
</dbReference>
<evidence type="ECO:0008006" key="6">
    <source>
        <dbReference type="Google" id="ProtNLM"/>
    </source>
</evidence>
<dbReference type="Gene3D" id="3.20.20.450">
    <property type="entry name" value="EAL domain"/>
    <property type="match status" value="1"/>
</dbReference>
<dbReference type="Pfam" id="PF00990">
    <property type="entry name" value="GGDEF"/>
    <property type="match status" value="1"/>
</dbReference>
<dbReference type="PROSITE" id="PS50887">
    <property type="entry name" value="GGDEF"/>
    <property type="match status" value="1"/>
</dbReference>
<evidence type="ECO:0000313" key="4">
    <source>
        <dbReference type="EMBL" id="GGG90514.1"/>
    </source>
</evidence>
<protein>
    <recommendedName>
        <fullName evidence="6">Diguanylate cyclase (GGDEF)-like protein</fullName>
    </recommendedName>
</protein>
<dbReference type="InterPro" id="IPR043128">
    <property type="entry name" value="Rev_trsase/Diguanyl_cyclase"/>
</dbReference>
<feature type="region of interest" description="Disordered" evidence="1">
    <location>
        <begin position="290"/>
        <end position="309"/>
    </location>
</feature>
<dbReference type="RefSeq" id="WP_377102808.1">
    <property type="nucleotide sequence ID" value="NZ_JBHMBR010000028.1"/>
</dbReference>
<dbReference type="SUPFAM" id="SSF55073">
    <property type="entry name" value="Nucleotide cyclase"/>
    <property type="match status" value="1"/>
</dbReference>
<evidence type="ECO:0000313" key="5">
    <source>
        <dbReference type="Proteomes" id="UP000596938"/>
    </source>
</evidence>
<dbReference type="PANTHER" id="PTHR33121">
    <property type="entry name" value="CYCLIC DI-GMP PHOSPHODIESTERASE PDEF"/>
    <property type="match status" value="1"/>
</dbReference>
<feature type="compositionally biased region" description="Pro residues" evidence="1">
    <location>
        <begin position="1"/>
        <end position="10"/>
    </location>
</feature>
<organism evidence="4 5">
    <name type="scientific">Pseudarthrobacter polychromogenes</name>
    <dbReference type="NCBI Taxonomy" id="1676"/>
    <lineage>
        <taxon>Bacteria</taxon>
        <taxon>Bacillati</taxon>
        <taxon>Actinomycetota</taxon>
        <taxon>Actinomycetes</taxon>
        <taxon>Micrococcales</taxon>
        <taxon>Micrococcaceae</taxon>
        <taxon>Pseudarthrobacter</taxon>
    </lineage>
</organism>
<feature type="domain" description="EAL" evidence="2">
    <location>
        <begin position="351"/>
        <end position="604"/>
    </location>
</feature>
<dbReference type="Gene3D" id="3.30.70.270">
    <property type="match status" value="1"/>
</dbReference>
<feature type="domain" description="GGDEF" evidence="3">
    <location>
        <begin position="183"/>
        <end position="341"/>
    </location>
</feature>
<accession>A0ABQ1XE97</accession>
<dbReference type="Proteomes" id="UP000596938">
    <property type="component" value="Unassembled WGS sequence"/>
</dbReference>
<keyword evidence="5" id="KW-1185">Reference proteome</keyword>
<dbReference type="SUPFAM" id="SSF141868">
    <property type="entry name" value="EAL domain-like"/>
    <property type="match status" value="1"/>
</dbReference>
<dbReference type="PANTHER" id="PTHR33121:SF70">
    <property type="entry name" value="SIGNALING PROTEIN YKOW"/>
    <property type="match status" value="1"/>
</dbReference>
<feature type="region of interest" description="Disordered" evidence="1">
    <location>
        <begin position="1"/>
        <end position="20"/>
    </location>
</feature>